<dbReference type="CDD" id="cd11615">
    <property type="entry name" value="SAF_NeuB_like"/>
    <property type="match status" value="1"/>
</dbReference>
<dbReference type="OrthoDB" id="9814210at2"/>
<keyword evidence="3" id="KW-1185">Reference proteome</keyword>
<comment type="caution">
    <text evidence="2">The sequence shown here is derived from an EMBL/GenBank/DDBJ whole genome shotgun (WGS) entry which is preliminary data.</text>
</comment>
<dbReference type="RefSeq" id="WP_129919892.1">
    <property type="nucleotide sequence ID" value="NZ_SEWE01000006.1"/>
</dbReference>
<reference evidence="2 3" key="1">
    <citation type="submission" date="2019-02" db="EMBL/GenBank/DDBJ databases">
        <title>Bacterial novel species isolated from soil.</title>
        <authorList>
            <person name="Jung H.-Y."/>
        </authorList>
    </citation>
    <scope>NUCLEOTIDE SEQUENCE [LARGE SCALE GENOMIC DNA]</scope>
    <source>
        <strain evidence="2 3">1-3-3-3</strain>
    </source>
</reference>
<evidence type="ECO:0000259" key="1">
    <source>
        <dbReference type="PROSITE" id="PS50844"/>
    </source>
</evidence>
<dbReference type="EC" id="2.5.1.97" evidence="2"/>
<dbReference type="EMBL" id="SEWE01000006">
    <property type="protein sequence ID" value="RYU82400.1"/>
    <property type="molecule type" value="Genomic_DNA"/>
</dbReference>
<name>A0A4Q5LE50_9BACT</name>
<proteinExistence type="predicted"/>
<gene>
    <name evidence="2" type="primary">pseI</name>
    <name evidence="2" type="ORF">EWM57_04240</name>
</gene>
<dbReference type="Gene3D" id="3.90.1210.10">
    <property type="entry name" value="Antifreeze-like/N-acetylneuraminic acid synthase C-terminal domain"/>
    <property type="match status" value="1"/>
</dbReference>
<protein>
    <submittedName>
        <fullName evidence="2">Pseudaminic acid synthase</fullName>
        <ecNumber evidence="2">2.5.1.97</ecNumber>
    </submittedName>
</protein>
<dbReference type="InterPro" id="IPR051690">
    <property type="entry name" value="PseI-like"/>
</dbReference>
<dbReference type="InterPro" id="IPR057736">
    <property type="entry name" value="SAF_PseI/NeuA/NeuB"/>
</dbReference>
<dbReference type="Pfam" id="PF08666">
    <property type="entry name" value="SAF"/>
    <property type="match status" value="1"/>
</dbReference>
<dbReference type="PANTHER" id="PTHR42966:SF2">
    <property type="entry name" value="PSEUDAMINIC ACID SYNTHASE"/>
    <property type="match status" value="1"/>
</dbReference>
<organism evidence="2 3">
    <name type="scientific">Hymenobacter persicinus</name>
    <dbReference type="NCBI Taxonomy" id="2025506"/>
    <lineage>
        <taxon>Bacteria</taxon>
        <taxon>Pseudomonadati</taxon>
        <taxon>Bacteroidota</taxon>
        <taxon>Cytophagia</taxon>
        <taxon>Cytophagales</taxon>
        <taxon>Hymenobacteraceae</taxon>
        <taxon>Hymenobacter</taxon>
    </lineage>
</organism>
<dbReference type="SUPFAM" id="SSF51269">
    <property type="entry name" value="AFP III-like domain"/>
    <property type="match status" value="1"/>
</dbReference>
<dbReference type="InterPro" id="IPR013785">
    <property type="entry name" value="Aldolase_TIM"/>
</dbReference>
<dbReference type="PROSITE" id="PS50844">
    <property type="entry name" value="AFP_LIKE"/>
    <property type="match status" value="1"/>
</dbReference>
<sequence length="347" mass="37992">MATHSLGGRLIGPDQPPFIIAELSGNHNQDLSRGLAIVDAMAAAGAHAIKLQTYTADTMTLPGVHRIEDPNSLWYGRELHDLYQEAHTPWDWHKPLFDRAKQHGMLAFSSPFDETAVDFLETLDVPAYKIASFENTDWPLLRRVAATGKPVIMSTGASTLAEVAEAVAILREAGCRDLTLLKCTSTYPATPQNTNLRTIPHLAQLFPECVIGLSDHTMGVGAAVAAVALGASVVEKHVTLRRADGGVDSAFSLEPEEVALLVTETERAWQALGQIQYGIQRAEQNSRLYKRSLYVAQDIAAGQIFTRENLRVVRPGDGLPPRYYDQLLGKPARQNLRAGQPLNWEAL</sequence>
<dbReference type="AlphaFoldDB" id="A0A4Q5LE50"/>
<dbReference type="InterPro" id="IPR006190">
    <property type="entry name" value="SAF_AFP_Neu5Ac"/>
</dbReference>
<evidence type="ECO:0000313" key="2">
    <source>
        <dbReference type="EMBL" id="RYU82400.1"/>
    </source>
</evidence>
<dbReference type="SMART" id="SM00858">
    <property type="entry name" value="SAF"/>
    <property type="match status" value="1"/>
</dbReference>
<dbReference type="Pfam" id="PF03102">
    <property type="entry name" value="NeuB"/>
    <property type="match status" value="1"/>
</dbReference>
<dbReference type="InterPro" id="IPR013974">
    <property type="entry name" value="SAF"/>
</dbReference>
<dbReference type="InterPro" id="IPR036732">
    <property type="entry name" value="AFP_Neu5c_C_sf"/>
</dbReference>
<dbReference type="Proteomes" id="UP000294155">
    <property type="component" value="Unassembled WGS sequence"/>
</dbReference>
<keyword evidence="2" id="KW-0808">Transferase</keyword>
<dbReference type="GO" id="GO:0016051">
    <property type="term" value="P:carbohydrate biosynthetic process"/>
    <property type="evidence" value="ECO:0007669"/>
    <property type="project" value="InterPro"/>
</dbReference>
<evidence type="ECO:0000313" key="3">
    <source>
        <dbReference type="Proteomes" id="UP000294155"/>
    </source>
</evidence>
<dbReference type="InterPro" id="IPR013132">
    <property type="entry name" value="PseI/NeuA/B-like_N"/>
</dbReference>
<dbReference type="InterPro" id="IPR020030">
    <property type="entry name" value="Pseudaminic_synth_PseI"/>
</dbReference>
<dbReference type="NCBIfam" id="TIGR03586">
    <property type="entry name" value="PseI"/>
    <property type="match status" value="1"/>
</dbReference>
<feature type="domain" description="AFP-like" evidence="1">
    <location>
        <begin position="292"/>
        <end position="347"/>
    </location>
</feature>
<dbReference type="GO" id="GO:0047444">
    <property type="term" value="F:N-acylneuraminate-9-phosphate synthase activity"/>
    <property type="evidence" value="ECO:0007669"/>
    <property type="project" value="TreeGrafter"/>
</dbReference>
<dbReference type="SUPFAM" id="SSF51569">
    <property type="entry name" value="Aldolase"/>
    <property type="match status" value="1"/>
</dbReference>
<dbReference type="Gene3D" id="3.20.20.70">
    <property type="entry name" value="Aldolase class I"/>
    <property type="match status" value="1"/>
</dbReference>
<accession>A0A4Q5LE50</accession>
<dbReference type="PANTHER" id="PTHR42966">
    <property type="entry name" value="N-ACETYLNEURAMINATE SYNTHASE"/>
    <property type="match status" value="1"/>
</dbReference>